<proteinExistence type="predicted"/>
<sequence length="112" mass="12802">MCSSYICKLGCTKPVTSQLRHPAGFPNVGIPEKRMRLRIEDENLPWIEKIQYDSDEIATEIKQDISSSWMQASVHEWYEGNRRSAAFTEAGSRRVKLLLLVFAVDILGLNDM</sequence>
<keyword evidence="2" id="KW-1185">Reference proteome</keyword>
<dbReference type="EMBL" id="BMAU01021371">
    <property type="protein sequence ID" value="GFY25616.1"/>
    <property type="molecule type" value="Genomic_DNA"/>
</dbReference>
<protein>
    <submittedName>
        <fullName evidence="1">Uncharacterized protein</fullName>
    </submittedName>
</protein>
<comment type="caution">
    <text evidence="1">The sequence shown here is derived from an EMBL/GenBank/DDBJ whole genome shotgun (WGS) entry which is preliminary data.</text>
</comment>
<organism evidence="1 2">
    <name type="scientific">Trichonephila clavipes</name>
    <name type="common">Golden silk orbweaver</name>
    <name type="synonym">Nephila clavipes</name>
    <dbReference type="NCBI Taxonomy" id="2585209"/>
    <lineage>
        <taxon>Eukaryota</taxon>
        <taxon>Metazoa</taxon>
        <taxon>Ecdysozoa</taxon>
        <taxon>Arthropoda</taxon>
        <taxon>Chelicerata</taxon>
        <taxon>Arachnida</taxon>
        <taxon>Araneae</taxon>
        <taxon>Araneomorphae</taxon>
        <taxon>Entelegynae</taxon>
        <taxon>Araneoidea</taxon>
        <taxon>Nephilidae</taxon>
        <taxon>Trichonephila</taxon>
    </lineage>
</organism>
<accession>A0A8X6W0I7</accession>
<evidence type="ECO:0000313" key="2">
    <source>
        <dbReference type="Proteomes" id="UP000887159"/>
    </source>
</evidence>
<reference evidence="1" key="1">
    <citation type="submission" date="2020-08" db="EMBL/GenBank/DDBJ databases">
        <title>Multicomponent nature underlies the extraordinary mechanical properties of spider dragline silk.</title>
        <authorList>
            <person name="Kono N."/>
            <person name="Nakamura H."/>
            <person name="Mori M."/>
            <person name="Yoshida Y."/>
            <person name="Ohtoshi R."/>
            <person name="Malay A.D."/>
            <person name="Moran D.A.P."/>
            <person name="Tomita M."/>
            <person name="Numata K."/>
            <person name="Arakawa K."/>
        </authorList>
    </citation>
    <scope>NUCLEOTIDE SEQUENCE</scope>
</reference>
<gene>
    <name evidence="1" type="ORF">TNCV_2487361</name>
</gene>
<dbReference type="AlphaFoldDB" id="A0A8X6W0I7"/>
<dbReference type="Proteomes" id="UP000887159">
    <property type="component" value="Unassembled WGS sequence"/>
</dbReference>
<name>A0A8X6W0I7_TRICX</name>
<evidence type="ECO:0000313" key="1">
    <source>
        <dbReference type="EMBL" id="GFY25616.1"/>
    </source>
</evidence>